<evidence type="ECO:0000313" key="3">
    <source>
        <dbReference type="Proteomes" id="UP001295684"/>
    </source>
</evidence>
<reference evidence="2" key="1">
    <citation type="submission" date="2023-07" db="EMBL/GenBank/DDBJ databases">
        <authorList>
            <consortium name="AG Swart"/>
            <person name="Singh M."/>
            <person name="Singh A."/>
            <person name="Seah K."/>
            <person name="Emmerich C."/>
        </authorList>
    </citation>
    <scope>NUCLEOTIDE SEQUENCE</scope>
    <source>
        <strain evidence="2">DP1</strain>
    </source>
</reference>
<organism evidence="2 3">
    <name type="scientific">Euplotes crassus</name>
    <dbReference type="NCBI Taxonomy" id="5936"/>
    <lineage>
        <taxon>Eukaryota</taxon>
        <taxon>Sar</taxon>
        <taxon>Alveolata</taxon>
        <taxon>Ciliophora</taxon>
        <taxon>Intramacronucleata</taxon>
        <taxon>Spirotrichea</taxon>
        <taxon>Hypotrichia</taxon>
        <taxon>Euplotida</taxon>
        <taxon>Euplotidae</taxon>
        <taxon>Moneuplotes</taxon>
    </lineage>
</organism>
<name>A0AAD1Y6F3_EUPCR</name>
<dbReference type="Proteomes" id="UP001295684">
    <property type="component" value="Unassembled WGS sequence"/>
</dbReference>
<sequence length="77" mass="8940">MNQLPNQPSKKSSTKNFNMMSNYDPHDINAEYEAVGADLREMVTSAFTMAKNPFDPEYLDKLDKMYIENENLMLFPN</sequence>
<evidence type="ECO:0000256" key="1">
    <source>
        <dbReference type="SAM" id="MobiDB-lite"/>
    </source>
</evidence>
<gene>
    <name evidence="2" type="ORF">ECRASSUSDP1_LOCUS27096</name>
</gene>
<keyword evidence="3" id="KW-1185">Reference proteome</keyword>
<protein>
    <submittedName>
        <fullName evidence="2">Uncharacterized protein</fullName>
    </submittedName>
</protein>
<feature type="region of interest" description="Disordered" evidence="1">
    <location>
        <begin position="1"/>
        <end position="20"/>
    </location>
</feature>
<dbReference type="EMBL" id="CAMPGE010027949">
    <property type="protein sequence ID" value="CAI2385524.1"/>
    <property type="molecule type" value="Genomic_DNA"/>
</dbReference>
<dbReference type="AlphaFoldDB" id="A0AAD1Y6F3"/>
<proteinExistence type="predicted"/>
<accession>A0AAD1Y6F3</accession>
<comment type="caution">
    <text evidence="2">The sequence shown here is derived from an EMBL/GenBank/DDBJ whole genome shotgun (WGS) entry which is preliminary data.</text>
</comment>
<evidence type="ECO:0000313" key="2">
    <source>
        <dbReference type="EMBL" id="CAI2385524.1"/>
    </source>
</evidence>